<dbReference type="EMBL" id="AXCZ01000207">
    <property type="protein sequence ID" value="KGM09212.1"/>
    <property type="molecule type" value="Genomic_DNA"/>
</dbReference>
<protein>
    <submittedName>
        <fullName evidence="12">Laccase</fullName>
    </submittedName>
</protein>
<dbReference type="Pfam" id="PF02578">
    <property type="entry name" value="Cu-oxidase_4"/>
    <property type="match status" value="1"/>
</dbReference>
<dbReference type="Gene3D" id="3.60.140.10">
    <property type="entry name" value="CNF1/YfiH-like putative cysteine hydrolases"/>
    <property type="match status" value="1"/>
</dbReference>
<evidence type="ECO:0000313" key="13">
    <source>
        <dbReference type="Proteomes" id="UP000054314"/>
    </source>
</evidence>
<comment type="catalytic activity">
    <reaction evidence="9">
        <text>adenosine + H2O + H(+) = inosine + NH4(+)</text>
        <dbReference type="Rhea" id="RHEA:24408"/>
        <dbReference type="ChEBI" id="CHEBI:15377"/>
        <dbReference type="ChEBI" id="CHEBI:15378"/>
        <dbReference type="ChEBI" id="CHEBI:16335"/>
        <dbReference type="ChEBI" id="CHEBI:17596"/>
        <dbReference type="ChEBI" id="CHEBI:28938"/>
        <dbReference type="EC" id="3.5.4.4"/>
    </reaction>
    <physiologicalReaction direction="left-to-right" evidence="9">
        <dbReference type="Rhea" id="RHEA:24409"/>
    </physiologicalReaction>
</comment>
<keyword evidence="13" id="KW-1185">Reference proteome</keyword>
<evidence type="ECO:0000256" key="6">
    <source>
        <dbReference type="ARBA" id="ARBA00022801"/>
    </source>
</evidence>
<evidence type="ECO:0000313" key="12">
    <source>
        <dbReference type="EMBL" id="KGM09212.1"/>
    </source>
</evidence>
<evidence type="ECO:0000256" key="3">
    <source>
        <dbReference type="ARBA" id="ARBA00007353"/>
    </source>
</evidence>
<sequence>MPLVEVDLGPGVRAGFSTVGLAVGRGPGGRPGDAVSAFNLGLGLHEPDELVLARREAVAGYLGAPLAWVHQVHGSTVHVVGEPGPGPRPSAEADGLVTTRRDVGLAVVVADCVPVLLADPGAGVSGAAHAGREGVVAGVVPAVVAAMVSAGARREHLRAFVGPAACGRCYEVPSAMRADVAARLPATASRTVLGTPALDLPAGVCSQLEAAGVGSVTALGCCTIEDQRWFSHRGTSRGGPQGRFAGVVRCLPASSTGT</sequence>
<dbReference type="InterPro" id="IPR038371">
    <property type="entry name" value="Cu_polyphenol_OxRdtase_sf"/>
</dbReference>
<dbReference type="GO" id="GO:0016787">
    <property type="term" value="F:hydrolase activity"/>
    <property type="evidence" value="ECO:0007669"/>
    <property type="project" value="UniProtKB-KW"/>
</dbReference>
<comment type="catalytic activity">
    <reaction evidence="10">
        <text>adenosine + phosphate = alpha-D-ribose 1-phosphate + adenine</text>
        <dbReference type="Rhea" id="RHEA:27642"/>
        <dbReference type="ChEBI" id="CHEBI:16335"/>
        <dbReference type="ChEBI" id="CHEBI:16708"/>
        <dbReference type="ChEBI" id="CHEBI:43474"/>
        <dbReference type="ChEBI" id="CHEBI:57720"/>
        <dbReference type="EC" id="2.4.2.1"/>
    </reaction>
    <physiologicalReaction direction="left-to-right" evidence="10">
        <dbReference type="Rhea" id="RHEA:27643"/>
    </physiologicalReaction>
</comment>
<dbReference type="GO" id="GO:0005507">
    <property type="term" value="F:copper ion binding"/>
    <property type="evidence" value="ECO:0007669"/>
    <property type="project" value="TreeGrafter"/>
</dbReference>
<keyword evidence="8" id="KW-0186">Copper</keyword>
<comment type="function">
    <text evidence="2">Purine nucleoside enzyme that catalyzes the phosphorolysis of adenosine and inosine nucleosides, yielding D-ribose 1-phosphate and the respective free bases, adenine and hypoxanthine. Also catalyzes the phosphorolysis of S-methyl-5'-thioadenosine into adenine and S-methyl-5-thio-alpha-D-ribose 1-phosphate. Also has adenosine deaminase activity.</text>
</comment>
<reference evidence="12 13" key="1">
    <citation type="submission" date="2013-08" db="EMBL/GenBank/DDBJ databases">
        <title>Genome sequencing of Cellulomonas bogoriensis 69B4.</title>
        <authorList>
            <person name="Chen F."/>
            <person name="Li Y."/>
            <person name="Wang G."/>
        </authorList>
    </citation>
    <scope>NUCLEOTIDE SEQUENCE [LARGE SCALE GENOMIC DNA]</scope>
    <source>
        <strain evidence="12 13">69B4</strain>
    </source>
</reference>
<keyword evidence="7" id="KW-0862">Zinc</keyword>
<evidence type="ECO:0000256" key="2">
    <source>
        <dbReference type="ARBA" id="ARBA00003215"/>
    </source>
</evidence>
<dbReference type="InterPro" id="IPR011324">
    <property type="entry name" value="Cytotoxic_necrot_fac-like_cat"/>
</dbReference>
<dbReference type="CDD" id="cd16833">
    <property type="entry name" value="YfiH"/>
    <property type="match status" value="1"/>
</dbReference>
<keyword evidence="5" id="KW-0479">Metal-binding</keyword>
<dbReference type="Proteomes" id="UP000054314">
    <property type="component" value="Unassembled WGS sequence"/>
</dbReference>
<organism evidence="12 13">
    <name type="scientific">Cellulomonas bogoriensis 69B4 = DSM 16987</name>
    <dbReference type="NCBI Taxonomy" id="1386082"/>
    <lineage>
        <taxon>Bacteria</taxon>
        <taxon>Bacillati</taxon>
        <taxon>Actinomycetota</taxon>
        <taxon>Actinomycetes</taxon>
        <taxon>Micrococcales</taxon>
        <taxon>Cellulomonadaceae</taxon>
        <taxon>Cellulomonas</taxon>
    </lineage>
</organism>
<dbReference type="SUPFAM" id="SSF64438">
    <property type="entry name" value="CNF1/YfiH-like putative cysteine hydrolases"/>
    <property type="match status" value="1"/>
</dbReference>
<accession>A0A0A0BNI9</accession>
<comment type="catalytic activity">
    <reaction evidence="11">
        <text>S-methyl-5'-thioadenosine + phosphate = 5-(methylsulfanyl)-alpha-D-ribose 1-phosphate + adenine</text>
        <dbReference type="Rhea" id="RHEA:11852"/>
        <dbReference type="ChEBI" id="CHEBI:16708"/>
        <dbReference type="ChEBI" id="CHEBI:17509"/>
        <dbReference type="ChEBI" id="CHEBI:43474"/>
        <dbReference type="ChEBI" id="CHEBI:58533"/>
        <dbReference type="EC" id="2.4.2.28"/>
    </reaction>
    <physiologicalReaction direction="left-to-right" evidence="11">
        <dbReference type="Rhea" id="RHEA:11853"/>
    </physiologicalReaction>
</comment>
<keyword evidence="6" id="KW-0378">Hydrolase</keyword>
<evidence type="ECO:0000256" key="9">
    <source>
        <dbReference type="ARBA" id="ARBA00047989"/>
    </source>
</evidence>
<proteinExistence type="inferred from homology"/>
<dbReference type="GO" id="GO:0017061">
    <property type="term" value="F:S-methyl-5-thioadenosine phosphorylase activity"/>
    <property type="evidence" value="ECO:0007669"/>
    <property type="project" value="UniProtKB-EC"/>
</dbReference>
<dbReference type="InterPro" id="IPR003730">
    <property type="entry name" value="Cu_polyphenol_OxRdtase"/>
</dbReference>
<dbReference type="PANTHER" id="PTHR30616">
    <property type="entry name" value="UNCHARACTERIZED PROTEIN YFIH"/>
    <property type="match status" value="1"/>
</dbReference>
<evidence type="ECO:0000256" key="1">
    <source>
        <dbReference type="ARBA" id="ARBA00000553"/>
    </source>
</evidence>
<evidence type="ECO:0000256" key="8">
    <source>
        <dbReference type="ARBA" id="ARBA00023008"/>
    </source>
</evidence>
<keyword evidence="4" id="KW-0808">Transferase</keyword>
<evidence type="ECO:0000256" key="7">
    <source>
        <dbReference type="ARBA" id="ARBA00022833"/>
    </source>
</evidence>
<dbReference type="PANTHER" id="PTHR30616:SF2">
    <property type="entry name" value="PURINE NUCLEOSIDE PHOSPHORYLASE LACC1"/>
    <property type="match status" value="1"/>
</dbReference>
<evidence type="ECO:0000256" key="10">
    <source>
        <dbReference type="ARBA" id="ARBA00048968"/>
    </source>
</evidence>
<comment type="caution">
    <text evidence="12">The sequence shown here is derived from an EMBL/GenBank/DDBJ whole genome shotgun (WGS) entry which is preliminary data.</text>
</comment>
<comment type="similarity">
    <text evidence="3">Belongs to the purine nucleoside phosphorylase YfiH/LACC1 family.</text>
</comment>
<comment type="catalytic activity">
    <reaction evidence="1">
        <text>inosine + phosphate = alpha-D-ribose 1-phosphate + hypoxanthine</text>
        <dbReference type="Rhea" id="RHEA:27646"/>
        <dbReference type="ChEBI" id="CHEBI:17368"/>
        <dbReference type="ChEBI" id="CHEBI:17596"/>
        <dbReference type="ChEBI" id="CHEBI:43474"/>
        <dbReference type="ChEBI" id="CHEBI:57720"/>
        <dbReference type="EC" id="2.4.2.1"/>
    </reaction>
    <physiologicalReaction direction="left-to-right" evidence="1">
        <dbReference type="Rhea" id="RHEA:27647"/>
    </physiologicalReaction>
</comment>
<name>A0A0A0BNI9_9CELL</name>
<dbReference type="AlphaFoldDB" id="A0A0A0BNI9"/>
<evidence type="ECO:0000256" key="4">
    <source>
        <dbReference type="ARBA" id="ARBA00022679"/>
    </source>
</evidence>
<gene>
    <name evidence="12" type="ORF">N869_07570</name>
</gene>
<evidence type="ECO:0000256" key="5">
    <source>
        <dbReference type="ARBA" id="ARBA00022723"/>
    </source>
</evidence>
<evidence type="ECO:0000256" key="11">
    <source>
        <dbReference type="ARBA" id="ARBA00049893"/>
    </source>
</evidence>